<reference evidence="2 3" key="1">
    <citation type="journal article" date="2016" name="Nat. Commun.">
        <title>Thousands of microbial genomes shed light on interconnected biogeochemical processes in an aquifer system.</title>
        <authorList>
            <person name="Anantharaman K."/>
            <person name="Brown C.T."/>
            <person name="Hug L.A."/>
            <person name="Sharon I."/>
            <person name="Castelle C.J."/>
            <person name="Probst A.J."/>
            <person name="Thomas B.C."/>
            <person name="Singh A."/>
            <person name="Wilkins M.J."/>
            <person name="Karaoz U."/>
            <person name="Brodie E.L."/>
            <person name="Williams K.H."/>
            <person name="Hubbard S.S."/>
            <person name="Banfield J.F."/>
        </authorList>
    </citation>
    <scope>NUCLEOTIDE SEQUENCE [LARGE SCALE GENOMIC DNA]</scope>
</reference>
<feature type="domain" description="DUF6938" evidence="1">
    <location>
        <begin position="255"/>
        <end position="314"/>
    </location>
</feature>
<evidence type="ECO:0000259" key="1">
    <source>
        <dbReference type="Pfam" id="PF22053"/>
    </source>
</evidence>
<dbReference type="AlphaFoldDB" id="A0A1G1YFR4"/>
<dbReference type="Pfam" id="PF22053">
    <property type="entry name" value="DUF6938"/>
    <property type="match status" value="1"/>
</dbReference>
<sequence>MRASNKSSPKAWVVSVDMGYGHQRPAHSLHHLAAGGSVVVANAYPGIPARDRLIWDKSQSFYEFISRFKNIPLVGEWAFSVYDRFQAIPQFYPRRDLSKPNVQLTQIYRLIKRRQWGRHLITQLAREPRPLIATFFAIAFMADEFSYPGEIYCLVTDTDISRTWVPLRPTASRINYFAPNYRVVERLKRYGVSGDRIFLTGFPLPPANTGSLSLGTLRRDVAYRLVNLDPQRLYQSRYNDIITKYLQVKQLPRRGNHPLTLMFSVGGAGAQREIGATIVSSLKREITDGRIRLVLIAGIHNSLSTYFRDCVRHCGLSKTLGRGVEIVFARSKEAYFDAFNRALRTTDILWTKPSELSFYCALGIPIVLAPPIGSQEVFNRTWLRTVGAAASQNPPEYTNEWLFDWVESGWLAEAAMQGFVEAPKFGTHNIEKIIQKKPTEARKVQMVLQY</sequence>
<comment type="caution">
    <text evidence="2">The sequence shown here is derived from an EMBL/GenBank/DDBJ whole genome shotgun (WGS) entry which is preliminary data.</text>
</comment>
<dbReference type="Proteomes" id="UP000177310">
    <property type="component" value="Unassembled WGS sequence"/>
</dbReference>
<accession>A0A1G1YFR4</accession>
<dbReference type="EMBL" id="MHIL01000022">
    <property type="protein sequence ID" value="OGY51195.1"/>
    <property type="molecule type" value="Genomic_DNA"/>
</dbReference>
<evidence type="ECO:0000313" key="3">
    <source>
        <dbReference type="Proteomes" id="UP000177310"/>
    </source>
</evidence>
<dbReference type="STRING" id="1797542.A3J59_02860"/>
<proteinExistence type="predicted"/>
<evidence type="ECO:0000313" key="2">
    <source>
        <dbReference type="EMBL" id="OGY51195.1"/>
    </source>
</evidence>
<organism evidence="2 3">
    <name type="scientific">Candidatus Buchananbacteria bacterium RIFCSPHIGHO2_02_FULL_56_16</name>
    <dbReference type="NCBI Taxonomy" id="1797542"/>
    <lineage>
        <taxon>Bacteria</taxon>
        <taxon>Candidatus Buchananiibacteriota</taxon>
    </lineage>
</organism>
<name>A0A1G1YFR4_9BACT</name>
<protein>
    <recommendedName>
        <fullName evidence="1">DUF6938 domain-containing protein</fullName>
    </recommendedName>
</protein>
<gene>
    <name evidence="2" type="ORF">A3J59_02860</name>
</gene>
<dbReference type="InterPro" id="IPR054218">
    <property type="entry name" value="DUF6938"/>
</dbReference>